<dbReference type="PANTHER" id="PTHR11647">
    <property type="entry name" value="HYDRANTOINASE/DIHYDROPYRIMIDINASE FAMILY MEMBER"/>
    <property type="match status" value="1"/>
</dbReference>
<evidence type="ECO:0000256" key="5">
    <source>
        <dbReference type="PIRSR" id="PIRSR611778-50"/>
    </source>
</evidence>
<name>A0A934NC28_9BACT</name>
<dbReference type="InterPro" id="IPR050378">
    <property type="entry name" value="Metallo-dep_Hydrolases_sf"/>
</dbReference>
<feature type="modified residue" description="N6-carboxylysine" evidence="5">
    <location>
        <position position="148"/>
    </location>
</feature>
<dbReference type="FunFam" id="3.20.20.140:FF:000174">
    <property type="entry name" value="Dihydropyrimidinase-related protein 2"/>
    <property type="match status" value="1"/>
</dbReference>
<evidence type="ECO:0000256" key="2">
    <source>
        <dbReference type="ARBA" id="ARBA00008829"/>
    </source>
</evidence>
<dbReference type="InterPro" id="IPR011059">
    <property type="entry name" value="Metal-dep_hydrolase_composite"/>
</dbReference>
<dbReference type="GO" id="GO:0005829">
    <property type="term" value="C:cytosol"/>
    <property type="evidence" value="ECO:0007669"/>
    <property type="project" value="TreeGrafter"/>
</dbReference>
<reference evidence="7 8" key="1">
    <citation type="submission" date="2020-10" db="EMBL/GenBank/DDBJ databases">
        <title>Ca. Dormibacterota MAGs.</title>
        <authorList>
            <person name="Montgomery K."/>
        </authorList>
    </citation>
    <scope>NUCLEOTIDE SEQUENCE [LARGE SCALE GENOMIC DNA]</scope>
    <source>
        <strain evidence="7">SC8811_S16_3</strain>
    </source>
</reference>
<dbReference type="EC" id="3.5.2.2" evidence="7"/>
<evidence type="ECO:0000256" key="3">
    <source>
        <dbReference type="ARBA" id="ARBA00022723"/>
    </source>
</evidence>
<dbReference type="InterPro" id="IPR011778">
    <property type="entry name" value="Hydantoinase/dihydroPyrase"/>
</dbReference>
<comment type="PTM">
    <text evidence="5">Carbamylation allows a single lysine to coordinate two divalent metal cations.</text>
</comment>
<comment type="similarity">
    <text evidence="2">Belongs to the metallo-dependent hydrolases superfamily. Hydantoinase/dihydropyrimidinase family.</text>
</comment>
<dbReference type="SUPFAM" id="SSF51338">
    <property type="entry name" value="Composite domain of metallo-dependent hydrolases"/>
    <property type="match status" value="1"/>
</dbReference>
<dbReference type="Proteomes" id="UP000620075">
    <property type="component" value="Unassembled WGS sequence"/>
</dbReference>
<evidence type="ECO:0000259" key="6">
    <source>
        <dbReference type="Pfam" id="PF01979"/>
    </source>
</evidence>
<dbReference type="EMBL" id="JAEKNQ010000003">
    <property type="protein sequence ID" value="MBJ7601623.1"/>
    <property type="molecule type" value="Genomic_DNA"/>
</dbReference>
<comment type="caution">
    <text evidence="7">The sequence shown here is derived from an EMBL/GenBank/DDBJ whole genome shotgun (WGS) entry which is preliminary data.</text>
</comment>
<dbReference type="GO" id="GO:0004157">
    <property type="term" value="F:dihydropyrimidinase activity"/>
    <property type="evidence" value="ECO:0007669"/>
    <property type="project" value="UniProtKB-EC"/>
</dbReference>
<evidence type="ECO:0000313" key="7">
    <source>
        <dbReference type="EMBL" id="MBJ7601623.1"/>
    </source>
</evidence>
<dbReference type="AlphaFoldDB" id="A0A934NC28"/>
<dbReference type="RefSeq" id="WP_338175971.1">
    <property type="nucleotide sequence ID" value="NZ_JAEKNQ010000003.1"/>
</dbReference>
<dbReference type="InterPro" id="IPR006680">
    <property type="entry name" value="Amidohydro-rel"/>
</dbReference>
<proteinExistence type="inferred from homology"/>
<feature type="domain" description="Amidohydrolase-related" evidence="6">
    <location>
        <begin position="48"/>
        <end position="433"/>
    </location>
</feature>
<gene>
    <name evidence="7" type="primary">hydA</name>
    <name evidence="7" type="ORF">JF888_00245</name>
</gene>
<organism evidence="7 8">
    <name type="scientific">Candidatus Dormiibacter inghamiae</name>
    <dbReference type="NCBI Taxonomy" id="3127013"/>
    <lineage>
        <taxon>Bacteria</taxon>
        <taxon>Bacillati</taxon>
        <taxon>Candidatus Dormiibacterota</taxon>
        <taxon>Candidatus Dormibacteria</taxon>
        <taxon>Candidatus Dormibacterales</taxon>
        <taxon>Candidatus Dormibacteraceae</taxon>
        <taxon>Candidatus Dormiibacter</taxon>
    </lineage>
</organism>
<dbReference type="SUPFAM" id="SSF51556">
    <property type="entry name" value="Metallo-dependent hydrolases"/>
    <property type="match status" value="1"/>
</dbReference>
<keyword evidence="4 7" id="KW-0378">Hydrolase</keyword>
<dbReference type="PANTHER" id="PTHR11647:SF1">
    <property type="entry name" value="COLLAPSIN RESPONSE MEDIATOR PROTEIN"/>
    <property type="match status" value="1"/>
</dbReference>
<accession>A0A934NC28</accession>
<sequence length="462" mass="50274">MLIRGGTVVSEGRSSTADVRVRGQRIAAVDEHLASEPGEEVLEAAGVLVLPGLIDPHTHFGLDSGTGPTADDWSTGTASACAGGVTTCINFATQFPGQGFAEALDAVRRQAEERARVDWSLHLNITRLDDGWERELEQVVDQGVSSAKVYTTYKDAVFYVDDWTIYRLMQRSGPAGMLVQMHAENDDMLQGRRRELEAADKTSLAFHGEARPALAEAEAVSRGLFFSRVTGSPIYLVHLSNPLSVDLVTEARNAGIKALAETCPHFLCLNDSVYQRPDATRFLMTPPIRPEAMRRGLWERVRAGQVDTVGSDHCGYSLEQRGDTSAFGQVRNPGIPGVETTLPLMYTFGVKAGLIDLQQLVRLTSEGPARAFGLWPQKGRIAAGADADLVLFDPRRSGPLRDEELHSAAAFSPFAGLTLQGRVKTTVCRGRLVFDRGRVLGEEGWGRFTERLPALPESGWSG</sequence>
<protein>
    <submittedName>
        <fullName evidence="7">Dihydropyrimidinase</fullName>
        <ecNumber evidence="7">3.5.2.2</ecNumber>
    </submittedName>
</protein>
<dbReference type="NCBIfam" id="TIGR02033">
    <property type="entry name" value="D-hydantoinase"/>
    <property type="match status" value="1"/>
</dbReference>
<dbReference type="GO" id="GO:0046872">
    <property type="term" value="F:metal ion binding"/>
    <property type="evidence" value="ECO:0007669"/>
    <property type="project" value="UniProtKB-KW"/>
</dbReference>
<dbReference type="Gene3D" id="3.20.20.140">
    <property type="entry name" value="Metal-dependent hydrolases"/>
    <property type="match status" value="1"/>
</dbReference>
<dbReference type="Gene3D" id="2.30.40.10">
    <property type="entry name" value="Urease, subunit C, domain 1"/>
    <property type="match status" value="1"/>
</dbReference>
<evidence type="ECO:0000256" key="1">
    <source>
        <dbReference type="ARBA" id="ARBA00001947"/>
    </source>
</evidence>
<evidence type="ECO:0000256" key="4">
    <source>
        <dbReference type="ARBA" id="ARBA00022801"/>
    </source>
</evidence>
<dbReference type="InterPro" id="IPR032466">
    <property type="entry name" value="Metal_Hydrolase"/>
</dbReference>
<keyword evidence="3" id="KW-0479">Metal-binding</keyword>
<dbReference type="Pfam" id="PF01979">
    <property type="entry name" value="Amidohydro_1"/>
    <property type="match status" value="1"/>
</dbReference>
<comment type="cofactor">
    <cofactor evidence="1">
        <name>Zn(2+)</name>
        <dbReference type="ChEBI" id="CHEBI:29105"/>
    </cofactor>
</comment>
<evidence type="ECO:0000313" key="8">
    <source>
        <dbReference type="Proteomes" id="UP000620075"/>
    </source>
</evidence>